<evidence type="ECO:0000259" key="3">
    <source>
        <dbReference type="Pfam" id="PF00931"/>
    </source>
</evidence>
<reference evidence="6" key="1">
    <citation type="submission" date="2018-02" db="EMBL/GenBank/DDBJ databases">
        <title>Rhizophora mucronata_Transcriptome.</title>
        <authorList>
            <person name="Meera S.P."/>
            <person name="Sreeshan A."/>
            <person name="Augustine A."/>
        </authorList>
    </citation>
    <scope>NUCLEOTIDE SEQUENCE</scope>
    <source>
        <tissue evidence="6">Leaf</tissue>
    </source>
</reference>
<dbReference type="SUPFAM" id="SSF52540">
    <property type="entry name" value="P-loop containing nucleoside triphosphate hydrolases"/>
    <property type="match status" value="1"/>
</dbReference>
<evidence type="ECO:0000256" key="1">
    <source>
        <dbReference type="ARBA" id="ARBA00022737"/>
    </source>
</evidence>
<dbReference type="InterPro" id="IPR002182">
    <property type="entry name" value="NB-ARC"/>
</dbReference>
<evidence type="ECO:0000259" key="4">
    <source>
        <dbReference type="Pfam" id="PF23559"/>
    </source>
</evidence>
<evidence type="ECO:0000256" key="2">
    <source>
        <dbReference type="ARBA" id="ARBA00022821"/>
    </source>
</evidence>
<dbReference type="Pfam" id="PF23598">
    <property type="entry name" value="LRR_14"/>
    <property type="match status" value="1"/>
</dbReference>
<dbReference type="SUPFAM" id="SSF52058">
    <property type="entry name" value="L domain-like"/>
    <property type="match status" value="1"/>
</dbReference>
<dbReference type="InterPro" id="IPR058922">
    <property type="entry name" value="WHD_DRP"/>
</dbReference>
<dbReference type="Gene3D" id="3.40.50.300">
    <property type="entry name" value="P-loop containing nucleotide triphosphate hydrolases"/>
    <property type="match status" value="1"/>
</dbReference>
<dbReference type="Pfam" id="PF00931">
    <property type="entry name" value="NB-ARC"/>
    <property type="match status" value="1"/>
</dbReference>
<accession>A0A2P2MWI5</accession>
<feature type="domain" description="NB-ARC" evidence="3">
    <location>
        <begin position="2"/>
        <end position="77"/>
    </location>
</feature>
<evidence type="ECO:0000259" key="5">
    <source>
        <dbReference type="Pfam" id="PF23598"/>
    </source>
</evidence>
<dbReference type="EMBL" id="GGEC01054101">
    <property type="protein sequence ID" value="MBX34585.1"/>
    <property type="molecule type" value="Transcribed_RNA"/>
</dbReference>
<dbReference type="InterPro" id="IPR032675">
    <property type="entry name" value="LRR_dom_sf"/>
</dbReference>
<evidence type="ECO:0000313" key="6">
    <source>
        <dbReference type="EMBL" id="MBX34585.1"/>
    </source>
</evidence>
<sequence length="404" mass="46377">MSVLTDQKIFLVLDDVWNRDYQKWEYLLKPLRSGKEGSKILVTTRDEAVANLTRTSPIYPLQKLSDNDCWSLFEKHASIGTDMPSTHPNLESIGRQIVEKCDGLPLAAKVLGGALRSKRDPGEWMEILESDMWDLDNDNILPVLQISYQFLPSQLKRCFAYCAVFPKDYAFFKERVIRLWMAEGLLTQSKGNKDIEQVGEGCFDDLVSRSFFQKSTEWECFLMHDLINDLAKSISGEFCFRYGVDGSCEITGRIRHLWVGDEEEYEVDKLTSKVRTLLCFNEQEEVMNLLPTLTRLRVLCWHSSNELPDAIGNLMHLRCLDLSRSSMERLPDSVVSLWNLETLILFNCDELVELPAKISQLINLSQLDIRGTTLTKMPPHMGKLKKLGELDYYIVLKESHCGTT</sequence>
<dbReference type="PRINTS" id="PR00364">
    <property type="entry name" value="DISEASERSIST"/>
</dbReference>
<keyword evidence="1" id="KW-0677">Repeat</keyword>
<dbReference type="PANTHER" id="PTHR23155:SF1195">
    <property type="entry name" value="DISEASE RESISTANCE PROTEIN RGA3"/>
    <property type="match status" value="1"/>
</dbReference>
<dbReference type="Gene3D" id="1.10.8.430">
    <property type="entry name" value="Helical domain of apoptotic protease-activating factors"/>
    <property type="match status" value="1"/>
</dbReference>
<dbReference type="GO" id="GO:0098542">
    <property type="term" value="P:defense response to other organism"/>
    <property type="evidence" value="ECO:0007669"/>
    <property type="project" value="TreeGrafter"/>
</dbReference>
<proteinExistence type="predicted"/>
<dbReference type="FunFam" id="1.10.10.10:FF:000322">
    <property type="entry name" value="Probable disease resistance protein At1g63360"/>
    <property type="match status" value="1"/>
</dbReference>
<organism evidence="6">
    <name type="scientific">Rhizophora mucronata</name>
    <name type="common">Asiatic mangrove</name>
    <dbReference type="NCBI Taxonomy" id="61149"/>
    <lineage>
        <taxon>Eukaryota</taxon>
        <taxon>Viridiplantae</taxon>
        <taxon>Streptophyta</taxon>
        <taxon>Embryophyta</taxon>
        <taxon>Tracheophyta</taxon>
        <taxon>Spermatophyta</taxon>
        <taxon>Magnoliopsida</taxon>
        <taxon>eudicotyledons</taxon>
        <taxon>Gunneridae</taxon>
        <taxon>Pentapetalae</taxon>
        <taxon>rosids</taxon>
        <taxon>fabids</taxon>
        <taxon>Malpighiales</taxon>
        <taxon>Rhizophoraceae</taxon>
        <taxon>Rhizophora</taxon>
    </lineage>
</organism>
<dbReference type="Gene3D" id="3.80.10.10">
    <property type="entry name" value="Ribonuclease Inhibitor"/>
    <property type="match status" value="1"/>
</dbReference>
<dbReference type="InterPro" id="IPR044974">
    <property type="entry name" value="Disease_R_plants"/>
</dbReference>
<feature type="domain" description="Disease resistance protein winged helix" evidence="4">
    <location>
        <begin position="164"/>
        <end position="231"/>
    </location>
</feature>
<dbReference type="InterPro" id="IPR036388">
    <property type="entry name" value="WH-like_DNA-bd_sf"/>
</dbReference>
<dbReference type="Pfam" id="PF23559">
    <property type="entry name" value="WHD_DRP"/>
    <property type="match status" value="1"/>
</dbReference>
<dbReference type="AlphaFoldDB" id="A0A2P2MWI5"/>
<dbReference type="PANTHER" id="PTHR23155">
    <property type="entry name" value="DISEASE RESISTANCE PROTEIN RP"/>
    <property type="match status" value="1"/>
</dbReference>
<dbReference type="InterPro" id="IPR042197">
    <property type="entry name" value="Apaf_helical"/>
</dbReference>
<protein>
    <submittedName>
        <fullName evidence="6">Uncharacterized protein</fullName>
    </submittedName>
</protein>
<dbReference type="GO" id="GO:0043531">
    <property type="term" value="F:ADP binding"/>
    <property type="evidence" value="ECO:0007669"/>
    <property type="project" value="InterPro"/>
</dbReference>
<feature type="domain" description="Disease resistance R13L4/SHOC-2-like LRR" evidence="5">
    <location>
        <begin position="273"/>
        <end position="398"/>
    </location>
</feature>
<dbReference type="InterPro" id="IPR027417">
    <property type="entry name" value="P-loop_NTPase"/>
</dbReference>
<name>A0A2P2MWI5_RHIMU</name>
<dbReference type="InterPro" id="IPR055414">
    <property type="entry name" value="LRR_R13L4/SHOC2-like"/>
</dbReference>
<keyword evidence="2" id="KW-0611">Plant defense</keyword>
<dbReference type="Gene3D" id="1.10.10.10">
    <property type="entry name" value="Winged helix-like DNA-binding domain superfamily/Winged helix DNA-binding domain"/>
    <property type="match status" value="1"/>
</dbReference>